<reference evidence="2" key="2">
    <citation type="submission" date="2015-08" db="UniProtKB">
        <authorList>
            <consortium name="WormBaseParasite"/>
        </authorList>
    </citation>
    <scope>IDENTIFICATION</scope>
</reference>
<evidence type="ECO:0000313" key="2">
    <source>
        <dbReference type="WBParaSite" id="SVE_0832900.1"/>
    </source>
</evidence>
<reference evidence="1" key="1">
    <citation type="submission" date="2014-07" db="EMBL/GenBank/DDBJ databases">
        <authorList>
            <person name="Martin A.A"/>
            <person name="De Silva N."/>
        </authorList>
    </citation>
    <scope>NUCLEOTIDE SEQUENCE</scope>
</reference>
<dbReference type="WBParaSite" id="SVE_0832900.1">
    <property type="protein sequence ID" value="SVE_0832900.1"/>
    <property type="gene ID" value="SVE_0832900"/>
</dbReference>
<organism evidence="1 2">
    <name type="scientific">Strongyloides venezuelensis</name>
    <name type="common">Threadworm</name>
    <dbReference type="NCBI Taxonomy" id="75913"/>
    <lineage>
        <taxon>Eukaryota</taxon>
        <taxon>Metazoa</taxon>
        <taxon>Ecdysozoa</taxon>
        <taxon>Nematoda</taxon>
        <taxon>Chromadorea</taxon>
        <taxon>Rhabditida</taxon>
        <taxon>Tylenchina</taxon>
        <taxon>Panagrolaimomorpha</taxon>
        <taxon>Strongyloidoidea</taxon>
        <taxon>Strongyloididae</taxon>
        <taxon>Strongyloides</taxon>
    </lineage>
</organism>
<proteinExistence type="predicted"/>
<name>A0A0K0FHG5_STRVS</name>
<sequence length="75" mass="8558">MECCIRLNLCTSTLKLCRKLEDERRPHLENYIRNGSLGALEASEESTRITSSFVDPREVVITISSEKRRQMGGTK</sequence>
<dbReference type="AlphaFoldDB" id="A0A0K0FHG5"/>
<accession>A0A0K0FHG5</accession>
<dbReference type="Proteomes" id="UP000035680">
    <property type="component" value="Unassembled WGS sequence"/>
</dbReference>
<keyword evidence="1" id="KW-1185">Reference proteome</keyword>
<evidence type="ECO:0000313" key="1">
    <source>
        <dbReference type="Proteomes" id="UP000035680"/>
    </source>
</evidence>
<protein>
    <submittedName>
        <fullName evidence="2">Uncharacterized protein</fullName>
    </submittedName>
</protein>